<feature type="compositionally biased region" description="Low complexity" evidence="3">
    <location>
        <begin position="33"/>
        <end position="47"/>
    </location>
</feature>
<gene>
    <name evidence="5" type="ORF">PENTCL1PPCAC_28306</name>
</gene>
<dbReference type="InterPro" id="IPR011992">
    <property type="entry name" value="EF-hand-dom_pair"/>
</dbReference>
<dbReference type="Gene3D" id="1.10.238.10">
    <property type="entry name" value="EF-hand"/>
    <property type="match status" value="2"/>
</dbReference>
<evidence type="ECO:0000259" key="4">
    <source>
        <dbReference type="PROSITE" id="PS50222"/>
    </source>
</evidence>
<keyword evidence="6" id="KW-1185">Reference proteome</keyword>
<feature type="domain" description="EF-hand" evidence="4">
    <location>
        <begin position="164"/>
        <end position="195"/>
    </location>
</feature>
<feature type="domain" description="EF-hand" evidence="4">
    <location>
        <begin position="128"/>
        <end position="163"/>
    </location>
</feature>
<dbReference type="PROSITE" id="PS00018">
    <property type="entry name" value="EF_HAND_1"/>
    <property type="match status" value="4"/>
</dbReference>
<dbReference type="EMBL" id="BTSX01000006">
    <property type="protein sequence ID" value="GMT06132.1"/>
    <property type="molecule type" value="Genomic_DNA"/>
</dbReference>
<evidence type="ECO:0000313" key="5">
    <source>
        <dbReference type="EMBL" id="GMT06132.1"/>
    </source>
</evidence>
<proteinExistence type="predicted"/>
<feature type="domain" description="EF-hand" evidence="4">
    <location>
        <begin position="55"/>
        <end position="90"/>
    </location>
</feature>
<evidence type="ECO:0000256" key="3">
    <source>
        <dbReference type="SAM" id="MobiDB-lite"/>
    </source>
</evidence>
<feature type="domain" description="EF-hand" evidence="4">
    <location>
        <begin position="91"/>
        <end position="126"/>
    </location>
</feature>
<dbReference type="PROSITE" id="PS50222">
    <property type="entry name" value="EF_HAND_2"/>
    <property type="match status" value="4"/>
</dbReference>
<dbReference type="CDD" id="cd00051">
    <property type="entry name" value="EFh"/>
    <property type="match status" value="1"/>
</dbReference>
<name>A0AAV5UIJ0_9BILA</name>
<protein>
    <recommendedName>
        <fullName evidence="4">EF-hand domain-containing protein</fullName>
    </recommendedName>
</protein>
<keyword evidence="1" id="KW-0677">Repeat</keyword>
<evidence type="ECO:0000256" key="2">
    <source>
        <dbReference type="ARBA" id="ARBA00022837"/>
    </source>
</evidence>
<comment type="caution">
    <text evidence="5">The sequence shown here is derived from an EMBL/GenBank/DDBJ whole genome shotgun (WGS) entry which is preliminary data.</text>
</comment>
<dbReference type="AlphaFoldDB" id="A0AAV5UIJ0"/>
<dbReference type="Proteomes" id="UP001432027">
    <property type="component" value="Unassembled WGS sequence"/>
</dbReference>
<reference evidence="5" key="1">
    <citation type="submission" date="2023-10" db="EMBL/GenBank/DDBJ databases">
        <title>Genome assembly of Pristionchus species.</title>
        <authorList>
            <person name="Yoshida K."/>
            <person name="Sommer R.J."/>
        </authorList>
    </citation>
    <scope>NUCLEOTIDE SEQUENCE</scope>
    <source>
        <strain evidence="5">RS0144</strain>
    </source>
</reference>
<sequence length="195" mass="22086">MNAATRVGGEESEGRRGSRLDDSPFTASSEMIASPPRTTSPRATSPTPICQRYVLSDDELSETFDLLDVDKDGRLSRVEISALLRTVNVEPTRIELDFIFHEMDVNDSGLINKEEFVRYMRSPPVHRTTLKELESQFRDFDTDGDGAITEEEMASILMKTTDLTDRSVIHDMFKSTDADGDGRISFFEFVRMMQE</sequence>
<dbReference type="SUPFAM" id="SSF47473">
    <property type="entry name" value="EF-hand"/>
    <property type="match status" value="1"/>
</dbReference>
<dbReference type="PANTHER" id="PTHR23050">
    <property type="entry name" value="CALCIUM BINDING PROTEIN"/>
    <property type="match status" value="1"/>
</dbReference>
<dbReference type="GO" id="GO:0005509">
    <property type="term" value="F:calcium ion binding"/>
    <property type="evidence" value="ECO:0007669"/>
    <property type="project" value="InterPro"/>
</dbReference>
<accession>A0AAV5UIJ0</accession>
<dbReference type="InterPro" id="IPR018247">
    <property type="entry name" value="EF_Hand_1_Ca_BS"/>
</dbReference>
<dbReference type="Pfam" id="PF13499">
    <property type="entry name" value="EF-hand_7"/>
    <property type="match status" value="2"/>
</dbReference>
<dbReference type="FunFam" id="1.10.238.10:FF:000003">
    <property type="entry name" value="Calmodulin A"/>
    <property type="match status" value="1"/>
</dbReference>
<feature type="region of interest" description="Disordered" evidence="3">
    <location>
        <begin position="1"/>
        <end position="47"/>
    </location>
</feature>
<keyword evidence="2" id="KW-0106">Calcium</keyword>
<evidence type="ECO:0000313" key="6">
    <source>
        <dbReference type="Proteomes" id="UP001432027"/>
    </source>
</evidence>
<organism evidence="5 6">
    <name type="scientific">Pristionchus entomophagus</name>
    <dbReference type="NCBI Taxonomy" id="358040"/>
    <lineage>
        <taxon>Eukaryota</taxon>
        <taxon>Metazoa</taxon>
        <taxon>Ecdysozoa</taxon>
        <taxon>Nematoda</taxon>
        <taxon>Chromadorea</taxon>
        <taxon>Rhabditida</taxon>
        <taxon>Rhabditina</taxon>
        <taxon>Diplogasteromorpha</taxon>
        <taxon>Diplogasteroidea</taxon>
        <taxon>Neodiplogasteridae</taxon>
        <taxon>Pristionchus</taxon>
    </lineage>
</organism>
<dbReference type="SMART" id="SM00054">
    <property type="entry name" value="EFh"/>
    <property type="match status" value="4"/>
</dbReference>
<dbReference type="InterPro" id="IPR002048">
    <property type="entry name" value="EF_hand_dom"/>
</dbReference>
<evidence type="ECO:0000256" key="1">
    <source>
        <dbReference type="ARBA" id="ARBA00022737"/>
    </source>
</evidence>
<dbReference type="InterPro" id="IPR050145">
    <property type="entry name" value="Centrin_CML-like"/>
</dbReference>
<feature type="compositionally biased region" description="Basic and acidic residues" evidence="3">
    <location>
        <begin position="8"/>
        <end position="22"/>
    </location>
</feature>